<reference evidence="1 2" key="1">
    <citation type="submission" date="2019-06" db="EMBL/GenBank/DDBJ databases">
        <title>Sequencing the genomes of 1000 actinobacteria strains.</title>
        <authorList>
            <person name="Klenk H.-P."/>
        </authorList>
    </citation>
    <scope>NUCLEOTIDE SEQUENCE [LARGE SCALE GENOMIC DNA]</scope>
    <source>
        <strain evidence="1 2">DSM 105492</strain>
    </source>
</reference>
<dbReference type="RefSeq" id="WP_141894855.1">
    <property type="nucleotide sequence ID" value="NZ_BAABLH010000002.1"/>
</dbReference>
<evidence type="ECO:0000313" key="1">
    <source>
        <dbReference type="EMBL" id="TQM25113.1"/>
    </source>
</evidence>
<organism evidence="1 2">
    <name type="scientific">Microbacterium kyungheense</name>
    <dbReference type="NCBI Taxonomy" id="1263636"/>
    <lineage>
        <taxon>Bacteria</taxon>
        <taxon>Bacillati</taxon>
        <taxon>Actinomycetota</taxon>
        <taxon>Actinomycetes</taxon>
        <taxon>Micrococcales</taxon>
        <taxon>Microbacteriaceae</taxon>
        <taxon>Microbacterium</taxon>
    </lineage>
</organism>
<dbReference type="Proteomes" id="UP000320235">
    <property type="component" value="Unassembled WGS sequence"/>
</dbReference>
<gene>
    <name evidence="1" type="ORF">FB391_2572</name>
</gene>
<dbReference type="EMBL" id="VFPE01000003">
    <property type="protein sequence ID" value="TQM25113.1"/>
    <property type="molecule type" value="Genomic_DNA"/>
</dbReference>
<evidence type="ECO:0008006" key="3">
    <source>
        <dbReference type="Google" id="ProtNLM"/>
    </source>
</evidence>
<dbReference type="OrthoDB" id="5068258at2"/>
<proteinExistence type="predicted"/>
<protein>
    <recommendedName>
        <fullName evidence="3">Tail terminator</fullName>
    </recommendedName>
</protein>
<evidence type="ECO:0000313" key="2">
    <source>
        <dbReference type="Proteomes" id="UP000320235"/>
    </source>
</evidence>
<comment type="caution">
    <text evidence="1">The sequence shown here is derived from an EMBL/GenBank/DDBJ whole genome shotgun (WGS) entry which is preliminary data.</text>
</comment>
<accession>A0A543EU59</accession>
<sequence>MTGYADLRARLENNLLALVDPDRFRWVPTQTKIDRPAKPTLMLKLGGVTRSTVAQGVLVPTFVLTVVSEHLDPSQADVALDELLDDLLAPIQSLRWVAFRGAEKVSFQTKYMAYDLQLEALTAIKRGA</sequence>
<name>A0A543EU59_9MICO</name>
<keyword evidence="2" id="KW-1185">Reference proteome</keyword>
<dbReference type="AlphaFoldDB" id="A0A543EU59"/>